<accession>A0A2K3LI96</accession>
<protein>
    <submittedName>
        <fullName evidence="1">Uncharacterized protein</fullName>
    </submittedName>
</protein>
<sequence length="93" mass="10347">MVPPVLMALHRVCCSSNCGCCRCNKVFLERRDAEEGDGNDLVIGYASKNPYRSVHNLMVVVHDCRVGFIRCVALILRIYYPLRSFATGLGLIG</sequence>
<proteinExistence type="predicted"/>
<dbReference type="AlphaFoldDB" id="A0A2K3LI96"/>
<name>A0A2K3LI96_TRIPR</name>
<comment type="caution">
    <text evidence="1">The sequence shown here is derived from an EMBL/GenBank/DDBJ whole genome shotgun (WGS) entry which is preliminary data.</text>
</comment>
<dbReference type="EMBL" id="ASHM01033751">
    <property type="protein sequence ID" value="PNX78249.1"/>
    <property type="molecule type" value="Genomic_DNA"/>
</dbReference>
<organism evidence="1 2">
    <name type="scientific">Trifolium pratense</name>
    <name type="common">Red clover</name>
    <dbReference type="NCBI Taxonomy" id="57577"/>
    <lineage>
        <taxon>Eukaryota</taxon>
        <taxon>Viridiplantae</taxon>
        <taxon>Streptophyta</taxon>
        <taxon>Embryophyta</taxon>
        <taxon>Tracheophyta</taxon>
        <taxon>Spermatophyta</taxon>
        <taxon>Magnoliopsida</taxon>
        <taxon>eudicotyledons</taxon>
        <taxon>Gunneridae</taxon>
        <taxon>Pentapetalae</taxon>
        <taxon>rosids</taxon>
        <taxon>fabids</taxon>
        <taxon>Fabales</taxon>
        <taxon>Fabaceae</taxon>
        <taxon>Papilionoideae</taxon>
        <taxon>50 kb inversion clade</taxon>
        <taxon>NPAAA clade</taxon>
        <taxon>Hologalegina</taxon>
        <taxon>IRL clade</taxon>
        <taxon>Trifolieae</taxon>
        <taxon>Trifolium</taxon>
    </lineage>
</organism>
<reference evidence="1 2" key="2">
    <citation type="journal article" date="2017" name="Front. Plant Sci.">
        <title>Gene Classification and Mining of Molecular Markers Useful in Red Clover (Trifolium pratense) Breeding.</title>
        <authorList>
            <person name="Istvanek J."/>
            <person name="Dluhosova J."/>
            <person name="Dluhos P."/>
            <person name="Patkova L."/>
            <person name="Nedelnik J."/>
            <person name="Repkova J."/>
        </authorList>
    </citation>
    <scope>NUCLEOTIDE SEQUENCE [LARGE SCALE GENOMIC DNA]</scope>
    <source>
        <strain evidence="2">cv. Tatra</strain>
        <tissue evidence="1">Young leaves</tissue>
    </source>
</reference>
<dbReference type="Proteomes" id="UP000236291">
    <property type="component" value="Unassembled WGS sequence"/>
</dbReference>
<gene>
    <name evidence="1" type="ORF">L195_g034226</name>
</gene>
<evidence type="ECO:0000313" key="2">
    <source>
        <dbReference type="Proteomes" id="UP000236291"/>
    </source>
</evidence>
<reference evidence="1 2" key="1">
    <citation type="journal article" date="2014" name="Am. J. Bot.">
        <title>Genome assembly and annotation for red clover (Trifolium pratense; Fabaceae).</title>
        <authorList>
            <person name="Istvanek J."/>
            <person name="Jaros M."/>
            <person name="Krenek A."/>
            <person name="Repkova J."/>
        </authorList>
    </citation>
    <scope>NUCLEOTIDE SEQUENCE [LARGE SCALE GENOMIC DNA]</scope>
    <source>
        <strain evidence="2">cv. Tatra</strain>
        <tissue evidence="1">Young leaves</tissue>
    </source>
</reference>
<evidence type="ECO:0000313" key="1">
    <source>
        <dbReference type="EMBL" id="PNX78249.1"/>
    </source>
</evidence>